<dbReference type="PROSITE" id="PS51379">
    <property type="entry name" value="4FE4S_FER_2"/>
    <property type="match status" value="1"/>
</dbReference>
<feature type="transmembrane region" description="Helical" evidence="6">
    <location>
        <begin position="532"/>
        <end position="553"/>
    </location>
</feature>
<dbReference type="InterPro" id="IPR015414">
    <property type="entry name" value="TMEM64"/>
</dbReference>
<accession>A0ABX8LN69</accession>
<dbReference type="Proteomes" id="UP000683559">
    <property type="component" value="Chromosome"/>
</dbReference>
<dbReference type="PANTHER" id="PTHR12677:SF59">
    <property type="entry name" value="GOLGI APPARATUS MEMBRANE PROTEIN TVP38-RELATED"/>
    <property type="match status" value="1"/>
</dbReference>
<protein>
    <submittedName>
        <fullName evidence="8">VTT domain-containing protein</fullName>
    </submittedName>
</protein>
<keyword evidence="2" id="KW-1003">Cell membrane</keyword>
<dbReference type="InterPro" id="IPR032816">
    <property type="entry name" value="VTT_dom"/>
</dbReference>
<evidence type="ECO:0000256" key="3">
    <source>
        <dbReference type="ARBA" id="ARBA00022692"/>
    </source>
</evidence>
<dbReference type="RefSeq" id="WP_217288266.1">
    <property type="nucleotide sequence ID" value="NZ_CP077683.1"/>
</dbReference>
<keyword evidence="4 6" id="KW-1133">Transmembrane helix</keyword>
<evidence type="ECO:0000313" key="9">
    <source>
        <dbReference type="Proteomes" id="UP000683559"/>
    </source>
</evidence>
<keyword evidence="9" id="KW-1185">Reference proteome</keyword>
<evidence type="ECO:0000256" key="2">
    <source>
        <dbReference type="ARBA" id="ARBA00022475"/>
    </source>
</evidence>
<sequence>MAVSNQAPVATGATVGNVGGCTGCNLCVKECDFLQRTGNPKELAGGGAEYDPFECTLCGLCTAVCRLGVDPAAFFLERRRDLRAAKGADDPRHAPLIAYERRGTSRAYTFYGLPEHCSVVLFPGCALPGSRPDMVWNVYEELKRTVPALGIVLDCCLKPSHSLGRREEFGASFREITDYLLEKGIRKVLVACPNCQRIFSEYGGPLQVETVYEAFAGTPGALPANRSTTVVIHDPCVSREMKAMQDAVRELAGRRGLHVEEMKHARQRTRCCGRGGGVNFVRPKALEEAAASRAAEAAGRPIVTYCAACAETYRGTTATMHVLDLWLAPERAMAGKAKVSRAPFTYLNRLALKRRFRNSGHFVIMRERGGKEVTADATKRIKAGTILILIATAALLFRLAGGSQACNPEALKQMLQGHEILGPVVFILLYGITPVLFLPGLPMAIAAGLLFGPLWGVVYAITGATLGATASFLVARYLARDWVVAKLSGEMWQNLDQKVGEQGWKIVAITRLVPLFPFNVLNYAFGLTRIPFWHYVTASFLFMLPACIAFIVFSSSLPQLLKGEASPALFAGAALIVAVMLLPAWYKKRATT</sequence>
<feature type="transmembrane region" description="Helical" evidence="6">
    <location>
        <begin position="565"/>
        <end position="586"/>
    </location>
</feature>
<feature type="domain" description="4Fe-4S ferredoxin-type" evidence="7">
    <location>
        <begin position="46"/>
        <end position="69"/>
    </location>
</feature>
<dbReference type="EMBL" id="CP077683">
    <property type="protein sequence ID" value="QXE91688.1"/>
    <property type="molecule type" value="Genomic_DNA"/>
</dbReference>
<evidence type="ECO:0000256" key="1">
    <source>
        <dbReference type="ARBA" id="ARBA00004651"/>
    </source>
</evidence>
<evidence type="ECO:0000256" key="5">
    <source>
        <dbReference type="ARBA" id="ARBA00023136"/>
    </source>
</evidence>
<dbReference type="Pfam" id="PF09335">
    <property type="entry name" value="VTT_dom"/>
    <property type="match status" value="1"/>
</dbReference>
<gene>
    <name evidence="8" type="ORF">KP001_03875</name>
</gene>
<dbReference type="Pfam" id="PF02754">
    <property type="entry name" value="CCG"/>
    <property type="match status" value="1"/>
</dbReference>
<dbReference type="InterPro" id="IPR004017">
    <property type="entry name" value="Cys_rich_dom"/>
</dbReference>
<feature type="transmembrane region" description="Helical" evidence="6">
    <location>
        <begin position="381"/>
        <end position="400"/>
    </location>
</feature>
<dbReference type="PANTHER" id="PTHR12677">
    <property type="entry name" value="GOLGI APPARATUS MEMBRANE PROTEIN TVP38-RELATED"/>
    <property type="match status" value="1"/>
</dbReference>
<evidence type="ECO:0000256" key="6">
    <source>
        <dbReference type="SAM" id="Phobius"/>
    </source>
</evidence>
<keyword evidence="3 6" id="KW-0812">Transmembrane</keyword>
<evidence type="ECO:0000313" key="8">
    <source>
        <dbReference type="EMBL" id="QXE91688.1"/>
    </source>
</evidence>
<comment type="subcellular location">
    <subcellularLocation>
        <location evidence="1">Cell membrane</location>
        <topology evidence="1">Multi-pass membrane protein</topology>
    </subcellularLocation>
</comment>
<organism evidence="8 9">
    <name type="scientific">Geomonas subterranea</name>
    <dbReference type="NCBI Taxonomy" id="2847989"/>
    <lineage>
        <taxon>Bacteria</taxon>
        <taxon>Pseudomonadati</taxon>
        <taxon>Thermodesulfobacteriota</taxon>
        <taxon>Desulfuromonadia</taxon>
        <taxon>Geobacterales</taxon>
        <taxon>Geobacteraceae</taxon>
        <taxon>Geomonas</taxon>
    </lineage>
</organism>
<dbReference type="InterPro" id="IPR017896">
    <property type="entry name" value="4Fe4S_Fe-S-bd"/>
</dbReference>
<evidence type="ECO:0000256" key="4">
    <source>
        <dbReference type="ARBA" id="ARBA00022989"/>
    </source>
</evidence>
<proteinExistence type="predicted"/>
<keyword evidence="5 6" id="KW-0472">Membrane</keyword>
<feature type="transmembrane region" description="Helical" evidence="6">
    <location>
        <begin position="457"/>
        <end position="479"/>
    </location>
</feature>
<reference evidence="8 9" key="1">
    <citation type="submission" date="2021-06" db="EMBL/GenBank/DDBJ databases">
        <title>Gemonas diversity in paddy soil.</title>
        <authorList>
            <person name="Liu G."/>
        </authorList>
    </citation>
    <scope>NUCLEOTIDE SEQUENCE [LARGE SCALE GENOMIC DNA]</scope>
    <source>
        <strain evidence="8 9">RG2</strain>
    </source>
</reference>
<name>A0ABX8LN69_9BACT</name>
<evidence type="ECO:0000259" key="7">
    <source>
        <dbReference type="PROSITE" id="PS51379"/>
    </source>
</evidence>
<feature type="transmembrane region" description="Helical" evidence="6">
    <location>
        <begin position="420"/>
        <end position="451"/>
    </location>
</feature>